<dbReference type="PANTHER" id="PTHR46585:SF1">
    <property type="entry name" value="CHROMO DOMAIN-CONTAINING PROTEIN"/>
    <property type="match status" value="1"/>
</dbReference>
<dbReference type="GO" id="GO:0015074">
    <property type="term" value="P:DNA integration"/>
    <property type="evidence" value="ECO:0007669"/>
    <property type="project" value="InterPro"/>
</dbReference>
<dbReference type="SUPFAM" id="SSF53098">
    <property type="entry name" value="Ribonuclease H-like"/>
    <property type="match status" value="1"/>
</dbReference>
<sequence>MDNDIMKEQGLRVIYYNPKTGFQTPETLYLRAISDGLEVTKVQARKWIKEQDTYSRYRQVLNRQKFRQTFVQTLSEQLQMDLVDMTKYDDKNKGYRRILTSIEILSRAVQESLREYPKLVQFDKGTEFYNKEVKSLLNKYNIEFFSTYSDKKAAVVERFNRTLKALMWKYFYSASTYKWLDVLQDFTDNYNSSVNRSIKVRPDSIDETNWTEVWKTLFSHDLGEPLKPKFDVGESVRISKYKSVLVKGYDENFTEELFTVTEVYHGHPNTYSIKD</sequence>
<dbReference type="PROSITE" id="PS50994">
    <property type="entry name" value="INTEGRASE"/>
    <property type="match status" value="1"/>
</dbReference>
<evidence type="ECO:0000313" key="1">
    <source>
        <dbReference type="EMBL" id="CAB3993121.1"/>
    </source>
</evidence>
<comment type="caution">
    <text evidence="1">The sequence shown here is derived from an EMBL/GenBank/DDBJ whole genome shotgun (WGS) entry which is preliminary data.</text>
</comment>
<reference evidence="1" key="1">
    <citation type="submission" date="2020-04" db="EMBL/GenBank/DDBJ databases">
        <authorList>
            <person name="Alioto T."/>
            <person name="Alioto T."/>
            <person name="Gomez Garrido J."/>
        </authorList>
    </citation>
    <scope>NUCLEOTIDE SEQUENCE</scope>
    <source>
        <strain evidence="1">A484AB</strain>
    </source>
</reference>
<dbReference type="AlphaFoldDB" id="A0A7D9DTR6"/>
<dbReference type="PANTHER" id="PTHR46585">
    <property type="entry name" value="INTEGRASE CORE DOMAIN CONTAINING PROTEIN"/>
    <property type="match status" value="1"/>
</dbReference>
<dbReference type="InterPro" id="IPR012337">
    <property type="entry name" value="RNaseH-like_sf"/>
</dbReference>
<name>A0A7D9DTR6_PARCT</name>
<evidence type="ECO:0000313" key="2">
    <source>
        <dbReference type="Proteomes" id="UP001152795"/>
    </source>
</evidence>
<protein>
    <submittedName>
        <fullName evidence="1">Uncharacterized transposon-derived</fullName>
    </submittedName>
</protein>
<accession>A0A7D9DTR6</accession>
<dbReference type="InterPro" id="IPR001584">
    <property type="entry name" value="Integrase_cat-core"/>
</dbReference>
<dbReference type="Gene3D" id="3.30.420.10">
    <property type="entry name" value="Ribonuclease H-like superfamily/Ribonuclease H"/>
    <property type="match status" value="1"/>
</dbReference>
<proteinExistence type="predicted"/>
<keyword evidence="2" id="KW-1185">Reference proteome</keyword>
<gene>
    <name evidence="1" type="ORF">PACLA_8A086252</name>
</gene>
<dbReference type="OrthoDB" id="2403749at2759"/>
<dbReference type="EMBL" id="CACRXK020002191">
    <property type="protein sequence ID" value="CAB3993121.1"/>
    <property type="molecule type" value="Genomic_DNA"/>
</dbReference>
<organism evidence="1 2">
    <name type="scientific">Paramuricea clavata</name>
    <name type="common">Red gorgonian</name>
    <name type="synonym">Violescent sea-whip</name>
    <dbReference type="NCBI Taxonomy" id="317549"/>
    <lineage>
        <taxon>Eukaryota</taxon>
        <taxon>Metazoa</taxon>
        <taxon>Cnidaria</taxon>
        <taxon>Anthozoa</taxon>
        <taxon>Octocorallia</taxon>
        <taxon>Malacalcyonacea</taxon>
        <taxon>Plexauridae</taxon>
        <taxon>Paramuricea</taxon>
    </lineage>
</organism>
<dbReference type="Proteomes" id="UP001152795">
    <property type="component" value="Unassembled WGS sequence"/>
</dbReference>
<dbReference type="InterPro" id="IPR036397">
    <property type="entry name" value="RNaseH_sf"/>
</dbReference>
<dbReference type="GO" id="GO:0003676">
    <property type="term" value="F:nucleic acid binding"/>
    <property type="evidence" value="ECO:0007669"/>
    <property type="project" value="InterPro"/>
</dbReference>